<evidence type="ECO:0000259" key="1">
    <source>
        <dbReference type="Pfam" id="PF13556"/>
    </source>
</evidence>
<accession>A0ABU4HT34</accession>
<dbReference type="RefSeq" id="WP_318598863.1">
    <property type="nucleotide sequence ID" value="NZ_JAWSTH010000056.1"/>
</dbReference>
<dbReference type="Gene3D" id="1.10.10.2840">
    <property type="entry name" value="PucR C-terminal helix-turn-helix domain"/>
    <property type="match status" value="1"/>
</dbReference>
<evidence type="ECO:0000313" key="3">
    <source>
        <dbReference type="Proteomes" id="UP001284601"/>
    </source>
</evidence>
<dbReference type="InterPro" id="IPR042070">
    <property type="entry name" value="PucR_C-HTH_sf"/>
</dbReference>
<dbReference type="Proteomes" id="UP001284601">
    <property type="component" value="Unassembled WGS sequence"/>
</dbReference>
<dbReference type="InterPro" id="IPR025736">
    <property type="entry name" value="PucR_C-HTH_dom"/>
</dbReference>
<reference evidence="3" key="1">
    <citation type="submission" date="2023-07" db="EMBL/GenBank/DDBJ databases">
        <title>Conexibacter stalactiti sp. nov., isolated from stalactites in a lava cave and emended description of the genus Conexibacter.</title>
        <authorList>
            <person name="Lee S.D."/>
        </authorList>
    </citation>
    <scope>NUCLEOTIDE SEQUENCE [LARGE SCALE GENOMIC DNA]</scope>
    <source>
        <strain evidence="3">KCTC 39840</strain>
    </source>
</reference>
<protein>
    <submittedName>
        <fullName evidence="2">Helix-turn-helix domain-containing protein</fullName>
    </submittedName>
</protein>
<organism evidence="2 3">
    <name type="scientific">Conexibacter stalactiti</name>
    <dbReference type="NCBI Taxonomy" id="1940611"/>
    <lineage>
        <taxon>Bacteria</taxon>
        <taxon>Bacillati</taxon>
        <taxon>Actinomycetota</taxon>
        <taxon>Thermoleophilia</taxon>
        <taxon>Solirubrobacterales</taxon>
        <taxon>Conexibacteraceae</taxon>
        <taxon>Conexibacter</taxon>
    </lineage>
</organism>
<dbReference type="EMBL" id="JAWSTH010000056">
    <property type="protein sequence ID" value="MDW5596476.1"/>
    <property type="molecule type" value="Genomic_DNA"/>
</dbReference>
<dbReference type="Pfam" id="PF13556">
    <property type="entry name" value="HTH_30"/>
    <property type="match status" value="1"/>
</dbReference>
<feature type="domain" description="PucR C-terminal helix-turn-helix" evidence="1">
    <location>
        <begin position="91"/>
        <end position="149"/>
    </location>
</feature>
<dbReference type="PANTHER" id="PTHR33744">
    <property type="entry name" value="CARBOHYDRATE DIACID REGULATOR"/>
    <property type="match status" value="1"/>
</dbReference>
<evidence type="ECO:0000313" key="2">
    <source>
        <dbReference type="EMBL" id="MDW5596476.1"/>
    </source>
</evidence>
<feature type="non-terminal residue" evidence="2">
    <location>
        <position position="1"/>
    </location>
</feature>
<gene>
    <name evidence="2" type="ORF">R7226_19170</name>
</gene>
<name>A0ABU4HT34_9ACTN</name>
<comment type="caution">
    <text evidence="2">The sequence shown here is derived from an EMBL/GenBank/DDBJ whole genome shotgun (WGS) entry which is preliminary data.</text>
</comment>
<dbReference type="InterPro" id="IPR051448">
    <property type="entry name" value="CdaR-like_regulators"/>
</dbReference>
<proteinExistence type="predicted"/>
<sequence>DAPGCLAGLRARLHAGHAALGPAVELARAAESARWARLALALGRDRPPALVVAADHRVDLLLLAEPAFAAELADAALAPLAALPAATRARLLETLDAWLRHRGAASAAAAELHVHAQTVRYRVGRLRALLGARIDGAEGRLELELALRARRLGPPSR</sequence>
<dbReference type="PANTHER" id="PTHR33744:SF1">
    <property type="entry name" value="DNA-BINDING TRANSCRIPTIONAL ACTIVATOR ADER"/>
    <property type="match status" value="1"/>
</dbReference>
<keyword evidence="3" id="KW-1185">Reference proteome</keyword>